<reference evidence="10" key="1">
    <citation type="submission" date="2013-03" db="EMBL/GenBank/DDBJ databases">
        <title>The Genome Sequence of Anopheles christyi ACHKN1017.</title>
        <authorList>
            <consortium name="The Broad Institute Genomics Platform"/>
            <person name="Neafsey D.E."/>
            <person name="Besansky N."/>
            <person name="Walker B."/>
            <person name="Young S.K."/>
            <person name="Zeng Q."/>
            <person name="Gargeya S."/>
            <person name="Fitzgerald M."/>
            <person name="Haas B."/>
            <person name="Abouelleil A."/>
            <person name="Allen A.W."/>
            <person name="Alvarado L."/>
            <person name="Arachchi H.M."/>
            <person name="Berlin A.M."/>
            <person name="Chapman S.B."/>
            <person name="Gainer-Dewar J."/>
            <person name="Goldberg J."/>
            <person name="Griggs A."/>
            <person name="Gujja S."/>
            <person name="Hansen M."/>
            <person name="Howarth C."/>
            <person name="Imamovic A."/>
            <person name="Ireland A."/>
            <person name="Larimer J."/>
            <person name="McCowan C."/>
            <person name="Murphy C."/>
            <person name="Pearson M."/>
            <person name="Poon T.W."/>
            <person name="Priest M."/>
            <person name="Roberts A."/>
            <person name="Saif S."/>
            <person name="Shea T."/>
            <person name="Sisk P."/>
            <person name="Sykes S."/>
            <person name="Wortman J."/>
            <person name="Nusbaum C."/>
            <person name="Birren B."/>
        </authorList>
    </citation>
    <scope>NUCLEOTIDE SEQUENCE [LARGE SCALE GENOMIC DNA]</scope>
    <source>
        <strain evidence="10">ACHKN1017</strain>
    </source>
</reference>
<keyword evidence="6" id="KW-0862">Zinc</keyword>
<dbReference type="EnsemblMetazoa" id="ACHR003962-RA">
    <property type="protein sequence ID" value="ACHR003962-PA"/>
    <property type="gene ID" value="ACHR003962"/>
</dbReference>
<dbReference type="SUPFAM" id="SSF82199">
    <property type="entry name" value="SET domain"/>
    <property type="match status" value="1"/>
</dbReference>
<evidence type="ECO:0000256" key="3">
    <source>
        <dbReference type="ARBA" id="ARBA00022691"/>
    </source>
</evidence>
<dbReference type="STRING" id="43041.A0A182JZN0"/>
<dbReference type="GO" id="GO:0042826">
    <property type="term" value="F:histone deacetylase binding"/>
    <property type="evidence" value="ECO:0007669"/>
    <property type="project" value="TreeGrafter"/>
</dbReference>
<dbReference type="GO" id="GO:0005634">
    <property type="term" value="C:nucleus"/>
    <property type="evidence" value="ECO:0007669"/>
    <property type="project" value="TreeGrafter"/>
</dbReference>
<sequence length="676" mass="77355">MEIYHKDGTFPRYCEGVRKTLDDNEFNKFAQLTSNEERFRFVNGLRSIVDELQLKREYNGKGMEQATALKTLGNKAFQAERWNDALVFYNKCYVSTPKENGMFCSAVSQEENAGPVHPNLIAIVQEKSIILANRSAALYHLEKYDLALRDIQRALAHQYPNQMMYKLTERKARCFLAKKDYEAALECFRATVTALDDANLPLERRQKLECDAQIMINLLPKNIELERKNKKKSSSKANQQDAGQRTKVPDNFLEKALWFDETSDEGRFARTNTDLKPNTILLLERPHVSVLLEDYSLDHCTHCFKRVSVPIACPLCADVVFCSDECEAKANATYHRYECGFLPILWGSGASITCHMALRMITQKSEEYFMKLKPELAGLTNEQIDNLPVDDYRKVYKLVTHESTRSPEDFFQRTLMATLLNACLTLGGYRACPQEQNYIGGLLVHNLQLLQFNAHEVSEMIRDTVEDIGKSTFIGGGLYPTLALFNHSCDPGVTRYYRGNQVCVRTVKNIPADSMVAENYGPLFTQVRRDERRDTLLNQYRFTCQCVPCVENWPLFTEMDPGVIRFRCDGGKICSNVLIIPAAVNDFMVKCTECGEHTNIMKGLKSLQDTDMLFKTATRLHSTGEYEAALRKYVEMMETMSEVLVPPYRDYHLCQQGLRACMLEFGNRYTKAVAKK</sequence>
<evidence type="ECO:0000313" key="9">
    <source>
        <dbReference type="EnsemblMetazoa" id="ACHR003962-PA"/>
    </source>
</evidence>
<dbReference type="VEuPathDB" id="VectorBase:ACHR003962"/>
<keyword evidence="2" id="KW-0808">Transferase</keyword>
<dbReference type="InterPro" id="IPR019734">
    <property type="entry name" value="TPR_rpt"/>
</dbReference>
<dbReference type="InterPro" id="IPR052097">
    <property type="entry name" value="SET-MYND_domain_protein"/>
</dbReference>
<name>A0A182JZN0_9DIPT</name>
<accession>A0A182JZN0</accession>
<dbReference type="Gene3D" id="1.25.40.10">
    <property type="entry name" value="Tetratricopeptide repeat domain"/>
    <property type="match status" value="1"/>
</dbReference>
<keyword evidence="3" id="KW-0949">S-adenosyl-L-methionine</keyword>
<evidence type="ECO:0000256" key="5">
    <source>
        <dbReference type="ARBA" id="ARBA00022771"/>
    </source>
</evidence>
<protein>
    <submittedName>
        <fullName evidence="9">MYND-type domain-containing protein</fullName>
    </submittedName>
</protein>
<evidence type="ECO:0000256" key="1">
    <source>
        <dbReference type="ARBA" id="ARBA00022603"/>
    </source>
</evidence>
<dbReference type="SUPFAM" id="SSF144232">
    <property type="entry name" value="HIT/MYND zinc finger-like"/>
    <property type="match status" value="1"/>
</dbReference>
<proteinExistence type="predicted"/>
<dbReference type="InterPro" id="IPR046341">
    <property type="entry name" value="SET_dom_sf"/>
</dbReference>
<reference evidence="9" key="2">
    <citation type="submission" date="2020-05" db="UniProtKB">
        <authorList>
            <consortium name="EnsemblMetazoa"/>
        </authorList>
    </citation>
    <scope>IDENTIFICATION</scope>
    <source>
        <strain evidence="9">ACHKN1017</strain>
    </source>
</reference>
<evidence type="ECO:0000259" key="8">
    <source>
        <dbReference type="PROSITE" id="PS50865"/>
    </source>
</evidence>
<keyword evidence="10" id="KW-1185">Reference proteome</keyword>
<dbReference type="InterPro" id="IPR002893">
    <property type="entry name" value="Znf_MYND"/>
</dbReference>
<evidence type="ECO:0000256" key="2">
    <source>
        <dbReference type="ARBA" id="ARBA00022679"/>
    </source>
</evidence>
<dbReference type="GO" id="GO:0042051">
    <property type="term" value="P:compound eye photoreceptor development"/>
    <property type="evidence" value="ECO:0007669"/>
    <property type="project" value="TreeGrafter"/>
</dbReference>
<dbReference type="GO" id="GO:0032259">
    <property type="term" value="P:methylation"/>
    <property type="evidence" value="ECO:0007669"/>
    <property type="project" value="UniProtKB-KW"/>
</dbReference>
<feature type="domain" description="MYND-type" evidence="8">
    <location>
        <begin position="300"/>
        <end position="339"/>
    </location>
</feature>
<dbReference type="SMART" id="SM00028">
    <property type="entry name" value="TPR"/>
    <property type="match status" value="3"/>
</dbReference>
<dbReference type="CDD" id="cd10536">
    <property type="entry name" value="SET_SMYD4"/>
    <property type="match status" value="1"/>
</dbReference>
<dbReference type="PANTHER" id="PTHR46165:SF7">
    <property type="entry name" value="SET AND MYND DOMAIN-CONTAINING PROTEIN 4"/>
    <property type="match status" value="1"/>
</dbReference>
<dbReference type="Gene3D" id="1.10.220.160">
    <property type="match status" value="1"/>
</dbReference>
<dbReference type="Gene3D" id="6.10.140.2220">
    <property type="match status" value="1"/>
</dbReference>
<dbReference type="Gene3D" id="2.170.270.10">
    <property type="entry name" value="SET domain"/>
    <property type="match status" value="1"/>
</dbReference>
<dbReference type="Proteomes" id="UP000075881">
    <property type="component" value="Unassembled WGS sequence"/>
</dbReference>
<keyword evidence="1" id="KW-0489">Methyltransferase</keyword>
<dbReference type="PROSITE" id="PS50865">
    <property type="entry name" value="ZF_MYND_2"/>
    <property type="match status" value="1"/>
</dbReference>
<dbReference type="AlphaFoldDB" id="A0A182JZN0"/>
<evidence type="ECO:0000313" key="10">
    <source>
        <dbReference type="Proteomes" id="UP000075881"/>
    </source>
</evidence>
<dbReference type="InterPro" id="IPR044421">
    <property type="entry name" value="SMYD4_SET"/>
</dbReference>
<evidence type="ECO:0000256" key="7">
    <source>
        <dbReference type="PROSITE-ProRule" id="PRU00134"/>
    </source>
</evidence>
<dbReference type="GO" id="GO:0005737">
    <property type="term" value="C:cytoplasm"/>
    <property type="evidence" value="ECO:0007669"/>
    <property type="project" value="TreeGrafter"/>
</dbReference>
<dbReference type="Pfam" id="PF01753">
    <property type="entry name" value="zf-MYND"/>
    <property type="match status" value="1"/>
</dbReference>
<keyword evidence="4" id="KW-0479">Metal-binding</keyword>
<dbReference type="PANTHER" id="PTHR46165">
    <property type="entry name" value="SET AND MYND DOMAIN-CONTAINING PROTEIN 4"/>
    <property type="match status" value="1"/>
</dbReference>
<dbReference type="GO" id="GO:0008168">
    <property type="term" value="F:methyltransferase activity"/>
    <property type="evidence" value="ECO:0007669"/>
    <property type="project" value="UniProtKB-KW"/>
</dbReference>
<keyword evidence="5 7" id="KW-0863">Zinc-finger</keyword>
<dbReference type="InterPro" id="IPR011990">
    <property type="entry name" value="TPR-like_helical_dom_sf"/>
</dbReference>
<evidence type="ECO:0000256" key="6">
    <source>
        <dbReference type="ARBA" id="ARBA00022833"/>
    </source>
</evidence>
<organism evidence="9 10">
    <name type="scientific">Anopheles christyi</name>
    <dbReference type="NCBI Taxonomy" id="43041"/>
    <lineage>
        <taxon>Eukaryota</taxon>
        <taxon>Metazoa</taxon>
        <taxon>Ecdysozoa</taxon>
        <taxon>Arthropoda</taxon>
        <taxon>Hexapoda</taxon>
        <taxon>Insecta</taxon>
        <taxon>Pterygota</taxon>
        <taxon>Neoptera</taxon>
        <taxon>Endopterygota</taxon>
        <taxon>Diptera</taxon>
        <taxon>Nematocera</taxon>
        <taxon>Culicoidea</taxon>
        <taxon>Culicidae</taxon>
        <taxon>Anophelinae</taxon>
        <taxon>Anopheles</taxon>
    </lineage>
</organism>
<dbReference type="GO" id="GO:0008270">
    <property type="term" value="F:zinc ion binding"/>
    <property type="evidence" value="ECO:0007669"/>
    <property type="project" value="UniProtKB-KW"/>
</dbReference>
<dbReference type="SUPFAM" id="SSF48452">
    <property type="entry name" value="TPR-like"/>
    <property type="match status" value="1"/>
</dbReference>
<evidence type="ECO:0000256" key="4">
    <source>
        <dbReference type="ARBA" id="ARBA00022723"/>
    </source>
</evidence>